<dbReference type="GO" id="GO:0043565">
    <property type="term" value="F:sequence-specific DNA binding"/>
    <property type="evidence" value="ECO:0007669"/>
    <property type="project" value="InterPro"/>
</dbReference>
<dbReference type="Proteomes" id="UP000095282">
    <property type="component" value="Unplaced"/>
</dbReference>
<name>A0A1I7TUE7_9PELO</name>
<dbReference type="InterPro" id="IPR035500">
    <property type="entry name" value="NHR-like_dom_sf"/>
</dbReference>
<keyword evidence="1" id="KW-0479">Metal-binding</keyword>
<sequence>MVPEKVQHKREKHPVKRVTVAAPLTCRDLSNITNLVSKWSKVQDKRGLLYGKRLDEITYYDACQATKIDCEIIWSLIETVIPGLGLLSSWDKDALLRNFHPKWSLLVSAIDFEKNRSAYEEITTLEAYNSMIVKFYTSSLYEDTVIEPEEILRVFAPFLEFYGLVLAIPICAKQFDSVEYMALAMLCLFDGAHTNISPEVSDLCHNIRKVILRELRAYHSNQKDEMRFIETVDTLLLMERGESKFREELLLLEMYNLSNAITHAFPSRACAAFFRRYFHSKKAIVSCVCDLRKQKSHPCRECRIQKCLKAGMTTDKIQAKREPHPSRESSSSEKSPLPTQIISRDNPNISHVVSKWVNVQDKRSQLYGKRLDEMTYYQMCLATKTDCQIMWKELESAIPELQNLSRWDQEALLRNFQPKWSLLAAAIDFYKNHKAYENIRTPEDYSEVVVRFYTASLYGGTVLEPEEILRVFLPFLQFYGTMLAMPICAKKFDSVEYMALAMMILFDGAHTNITPECSTLCHNIRNVILRELRAYHSNQKNEMRFIETVDTVQLLEKGESKFQEELLLLEMYNVHIHDDYRLISREYRACAAFFRRYFHSKKSPAACTCEIRFRNSHPCRECRIQKCLALGMNPEKVQQKREKHVAKNPQLPSSSSSSPPSLPISPIPTQILPRDCSKIALTTSNWQKMQPKRSLLFEKTLDQTNYYELSCIMREDCLMVWKIVEDLFPQAIWNLRVLDKEALLRNFLPKWSVLTAAIDMEMNIKRYSKWQSIEDCQRMIVDFYMGSMPERYRMTPLEILKAFGPILAYYGEQVIFPIHKKGLDKAEYMALALIILFDGAYTNISVECSEMCRNLRNLIFRELKGYQMDKNYEEIQFIDTIDTLNMVEKGERKFHEELLVCDMHHVHLHDDYRLLMKELNG</sequence>
<dbReference type="SUPFAM" id="SSF48508">
    <property type="entry name" value="Nuclear receptor ligand-binding domain"/>
    <property type="match status" value="3"/>
</dbReference>
<keyword evidence="4" id="KW-0805">Transcription regulation</keyword>
<keyword evidence="2" id="KW-0863">Zinc-finger</keyword>
<keyword evidence="12" id="KW-1185">Reference proteome</keyword>
<protein>
    <submittedName>
        <fullName evidence="13">NR LBD domain-containing protein</fullName>
    </submittedName>
</protein>
<reference evidence="13" key="1">
    <citation type="submission" date="2016-11" db="UniProtKB">
        <authorList>
            <consortium name="WormBaseParasite"/>
        </authorList>
    </citation>
    <scope>IDENTIFICATION</scope>
</reference>
<feature type="region of interest" description="Disordered" evidence="9">
    <location>
        <begin position="315"/>
        <end position="344"/>
    </location>
</feature>
<keyword evidence="8" id="KW-0539">Nucleus</keyword>
<dbReference type="PROSITE" id="PS51843">
    <property type="entry name" value="NR_LBD"/>
    <property type="match status" value="2"/>
</dbReference>
<feature type="domain" description="Nuclear receptor" evidence="10">
    <location>
        <begin position="269"/>
        <end position="319"/>
    </location>
</feature>
<dbReference type="PANTHER" id="PTHR46800:SF6">
    <property type="entry name" value="NUCLEAR HORMONE RECEPTOR FAMILY-RELATED"/>
    <property type="match status" value="1"/>
</dbReference>
<evidence type="ECO:0000256" key="7">
    <source>
        <dbReference type="ARBA" id="ARBA00023170"/>
    </source>
</evidence>
<dbReference type="Pfam" id="PF00104">
    <property type="entry name" value="Hormone_recep"/>
    <property type="match status" value="3"/>
</dbReference>
<dbReference type="Gene3D" id="1.10.565.10">
    <property type="entry name" value="Retinoid X Receptor"/>
    <property type="match status" value="3"/>
</dbReference>
<evidence type="ECO:0000256" key="8">
    <source>
        <dbReference type="ARBA" id="ARBA00023242"/>
    </source>
</evidence>
<feature type="domain" description="Nuclear receptor" evidence="10">
    <location>
        <begin position="580"/>
        <end position="639"/>
    </location>
</feature>
<accession>A0A1I7TUE7</accession>
<organism evidence="12 13">
    <name type="scientific">Caenorhabditis tropicalis</name>
    <dbReference type="NCBI Taxonomy" id="1561998"/>
    <lineage>
        <taxon>Eukaryota</taxon>
        <taxon>Metazoa</taxon>
        <taxon>Ecdysozoa</taxon>
        <taxon>Nematoda</taxon>
        <taxon>Chromadorea</taxon>
        <taxon>Rhabditida</taxon>
        <taxon>Rhabditina</taxon>
        <taxon>Rhabditomorpha</taxon>
        <taxon>Rhabditoidea</taxon>
        <taxon>Rhabditidae</taxon>
        <taxon>Peloderinae</taxon>
        <taxon>Caenorhabditis</taxon>
    </lineage>
</organism>
<dbReference type="STRING" id="1561998.A0A1I7TUE7"/>
<dbReference type="AlphaFoldDB" id="A0A1I7TUE7"/>
<dbReference type="SMART" id="SM00399">
    <property type="entry name" value="ZnF_C4"/>
    <property type="match status" value="2"/>
</dbReference>
<evidence type="ECO:0000256" key="4">
    <source>
        <dbReference type="ARBA" id="ARBA00023015"/>
    </source>
</evidence>
<evidence type="ECO:0000256" key="5">
    <source>
        <dbReference type="ARBA" id="ARBA00023125"/>
    </source>
</evidence>
<keyword evidence="6" id="KW-0804">Transcription</keyword>
<dbReference type="InterPro" id="IPR042936">
    <property type="entry name" value="Nhr-150"/>
</dbReference>
<keyword evidence="7" id="KW-0675">Receptor</keyword>
<evidence type="ECO:0000256" key="9">
    <source>
        <dbReference type="SAM" id="MobiDB-lite"/>
    </source>
</evidence>
<evidence type="ECO:0000256" key="1">
    <source>
        <dbReference type="ARBA" id="ARBA00022723"/>
    </source>
</evidence>
<dbReference type="PANTHER" id="PTHR46800">
    <property type="entry name" value="NUCLEAR HORMONE RECEPTOR FAMILY-RELATED-RELATED"/>
    <property type="match status" value="1"/>
</dbReference>
<feature type="region of interest" description="Disordered" evidence="9">
    <location>
        <begin position="638"/>
        <end position="663"/>
    </location>
</feature>
<evidence type="ECO:0000256" key="6">
    <source>
        <dbReference type="ARBA" id="ARBA00023163"/>
    </source>
</evidence>
<dbReference type="InterPro" id="IPR000536">
    <property type="entry name" value="Nucl_hrmn_rcpt_lig-bd"/>
</dbReference>
<dbReference type="WBParaSite" id="Csp11.Scaffold629.g11891.t1">
    <property type="protein sequence ID" value="Csp11.Scaffold629.g11891.t1"/>
    <property type="gene ID" value="Csp11.Scaffold629.g11891"/>
</dbReference>
<dbReference type="Gene3D" id="3.30.50.10">
    <property type="entry name" value="Erythroid Transcription Factor GATA-1, subunit A"/>
    <property type="match status" value="2"/>
</dbReference>
<evidence type="ECO:0000313" key="13">
    <source>
        <dbReference type="WBParaSite" id="Csp11.Scaffold629.g11891.t1"/>
    </source>
</evidence>
<dbReference type="GO" id="GO:0008270">
    <property type="term" value="F:zinc ion binding"/>
    <property type="evidence" value="ECO:0007669"/>
    <property type="project" value="UniProtKB-KW"/>
</dbReference>
<dbReference type="GO" id="GO:0003700">
    <property type="term" value="F:DNA-binding transcription factor activity"/>
    <property type="evidence" value="ECO:0007669"/>
    <property type="project" value="InterPro"/>
</dbReference>
<evidence type="ECO:0000256" key="3">
    <source>
        <dbReference type="ARBA" id="ARBA00022833"/>
    </source>
</evidence>
<dbReference type="InterPro" id="IPR001628">
    <property type="entry name" value="Znf_hrmn_rcpt"/>
</dbReference>
<evidence type="ECO:0000259" key="11">
    <source>
        <dbReference type="PROSITE" id="PS51843"/>
    </source>
</evidence>
<dbReference type="PROSITE" id="PS51030">
    <property type="entry name" value="NUCLEAR_REC_DBD_2"/>
    <property type="match status" value="2"/>
</dbReference>
<keyword evidence="3" id="KW-0862">Zinc</keyword>
<dbReference type="SUPFAM" id="SSF57716">
    <property type="entry name" value="Glucocorticoid receptor-like (DNA-binding domain)"/>
    <property type="match status" value="2"/>
</dbReference>
<proteinExistence type="predicted"/>
<feature type="compositionally biased region" description="Basic and acidic residues" evidence="9">
    <location>
        <begin position="317"/>
        <end position="331"/>
    </location>
</feature>
<dbReference type="Pfam" id="PF00105">
    <property type="entry name" value="zf-C4"/>
    <property type="match status" value="2"/>
</dbReference>
<feature type="domain" description="NR LBD" evidence="11">
    <location>
        <begin position="632"/>
        <end position="920"/>
    </location>
</feature>
<feature type="domain" description="NR LBD" evidence="11">
    <location>
        <begin position="344"/>
        <end position="588"/>
    </location>
</feature>
<keyword evidence="5" id="KW-0238">DNA-binding</keyword>
<evidence type="ECO:0000256" key="2">
    <source>
        <dbReference type="ARBA" id="ARBA00022771"/>
    </source>
</evidence>
<feature type="compositionally biased region" description="Low complexity" evidence="9">
    <location>
        <begin position="649"/>
        <end position="659"/>
    </location>
</feature>
<dbReference type="SMART" id="SM00430">
    <property type="entry name" value="HOLI"/>
    <property type="match status" value="3"/>
</dbReference>
<dbReference type="InterPro" id="IPR013088">
    <property type="entry name" value="Znf_NHR/GATA"/>
</dbReference>
<evidence type="ECO:0000259" key="10">
    <source>
        <dbReference type="PROSITE" id="PS51030"/>
    </source>
</evidence>
<evidence type="ECO:0000313" key="12">
    <source>
        <dbReference type="Proteomes" id="UP000095282"/>
    </source>
</evidence>